<dbReference type="SUPFAM" id="SSF54637">
    <property type="entry name" value="Thioesterase/thiol ester dehydrase-isomerase"/>
    <property type="match status" value="1"/>
</dbReference>
<dbReference type="InterPro" id="IPR029069">
    <property type="entry name" value="HotDog_dom_sf"/>
</dbReference>
<organism evidence="3 4">
    <name type="scientific">Terricaulis silvestris</name>
    <dbReference type="NCBI Taxonomy" id="2686094"/>
    <lineage>
        <taxon>Bacteria</taxon>
        <taxon>Pseudomonadati</taxon>
        <taxon>Pseudomonadota</taxon>
        <taxon>Alphaproteobacteria</taxon>
        <taxon>Caulobacterales</taxon>
        <taxon>Caulobacteraceae</taxon>
        <taxon>Terricaulis</taxon>
    </lineage>
</organism>
<name>A0A6I6MTJ4_9CAUL</name>
<dbReference type="RefSeq" id="WP_158766673.1">
    <property type="nucleotide sequence ID" value="NZ_CP047045.1"/>
</dbReference>
<dbReference type="PANTHER" id="PTHR31793">
    <property type="entry name" value="4-HYDROXYBENZOYL-COA THIOESTERASE FAMILY MEMBER"/>
    <property type="match status" value="1"/>
</dbReference>
<evidence type="ECO:0000313" key="3">
    <source>
        <dbReference type="EMBL" id="QGZ95844.1"/>
    </source>
</evidence>
<sequence>MVAETFIQRFPVDAADIDELGHVNNIVYLRWAQDIATAHWRARAGAELVDRYVWVVLRHEADYRAALTLGDDVEVRTHVDDAPQGATWGRFVDIYKGGSEKPAVQIKSNWAMLDAKTRRVNRVPPVLVARFKD</sequence>
<keyword evidence="4" id="KW-1185">Reference proteome</keyword>
<dbReference type="AlphaFoldDB" id="A0A6I6MTJ4"/>
<protein>
    <submittedName>
        <fullName evidence="3">Acyl-CoA thioester hydrolase, YbgC/YbaW family</fullName>
    </submittedName>
</protein>
<comment type="similarity">
    <text evidence="1">Belongs to the 4-hydroxybenzoyl-CoA thioesterase family.</text>
</comment>
<evidence type="ECO:0000256" key="2">
    <source>
        <dbReference type="ARBA" id="ARBA00022801"/>
    </source>
</evidence>
<gene>
    <name evidence="3" type="ORF">DSM104635_02696</name>
</gene>
<evidence type="ECO:0000256" key="1">
    <source>
        <dbReference type="ARBA" id="ARBA00005953"/>
    </source>
</evidence>
<dbReference type="GO" id="GO:0047617">
    <property type="term" value="F:fatty acyl-CoA hydrolase activity"/>
    <property type="evidence" value="ECO:0007669"/>
    <property type="project" value="TreeGrafter"/>
</dbReference>
<dbReference type="EMBL" id="CP047045">
    <property type="protein sequence ID" value="QGZ95844.1"/>
    <property type="molecule type" value="Genomic_DNA"/>
</dbReference>
<dbReference type="KEGG" id="tsv:DSM104635_02696"/>
<dbReference type="InterPro" id="IPR050563">
    <property type="entry name" value="4-hydroxybenzoyl-CoA_TE"/>
</dbReference>
<dbReference type="Pfam" id="PF13279">
    <property type="entry name" value="4HBT_2"/>
    <property type="match status" value="1"/>
</dbReference>
<dbReference type="PANTHER" id="PTHR31793:SF27">
    <property type="entry name" value="NOVEL THIOESTERASE SUPERFAMILY DOMAIN AND SAPOSIN A-TYPE DOMAIN CONTAINING PROTEIN (0610012H03RIK)"/>
    <property type="match status" value="1"/>
</dbReference>
<dbReference type="CDD" id="cd00586">
    <property type="entry name" value="4HBT"/>
    <property type="match status" value="1"/>
</dbReference>
<proteinExistence type="inferred from homology"/>
<keyword evidence="2 3" id="KW-0378">Hydrolase</keyword>
<dbReference type="Gene3D" id="3.10.129.10">
    <property type="entry name" value="Hotdog Thioesterase"/>
    <property type="match status" value="1"/>
</dbReference>
<reference evidence="4" key="1">
    <citation type="submission" date="2019-12" db="EMBL/GenBank/DDBJ databases">
        <title>Complete genome of Terracaulis silvestris 0127_4.</title>
        <authorList>
            <person name="Vieira S."/>
            <person name="Riedel T."/>
            <person name="Sproer C."/>
            <person name="Pascual J."/>
            <person name="Boedeker C."/>
            <person name="Overmann J."/>
        </authorList>
    </citation>
    <scope>NUCLEOTIDE SEQUENCE [LARGE SCALE GENOMIC DNA]</scope>
    <source>
        <strain evidence="4">0127_4</strain>
    </source>
</reference>
<evidence type="ECO:0000313" key="4">
    <source>
        <dbReference type="Proteomes" id="UP000431269"/>
    </source>
</evidence>
<accession>A0A6I6MTJ4</accession>
<dbReference type="Proteomes" id="UP000431269">
    <property type="component" value="Chromosome"/>
</dbReference>